<keyword evidence="1" id="KW-0732">Signal</keyword>
<dbReference type="PANTHER" id="PTHR43265">
    <property type="entry name" value="ESTERASE ESTD"/>
    <property type="match status" value="1"/>
</dbReference>
<evidence type="ECO:0000313" key="3">
    <source>
        <dbReference type="EMBL" id="WHY49700.1"/>
    </source>
</evidence>
<dbReference type="EMBL" id="CP126101">
    <property type="protein sequence ID" value="WHY49700.1"/>
    <property type="molecule type" value="Genomic_DNA"/>
</dbReference>
<dbReference type="Pfam" id="PF12146">
    <property type="entry name" value="Hydrolase_4"/>
    <property type="match status" value="1"/>
</dbReference>
<dbReference type="AlphaFoldDB" id="A0AAX3WPC9"/>
<evidence type="ECO:0000256" key="1">
    <source>
        <dbReference type="SAM" id="SignalP"/>
    </source>
</evidence>
<evidence type="ECO:0000259" key="2">
    <source>
        <dbReference type="Pfam" id="PF12146"/>
    </source>
</evidence>
<organism evidence="3 4">
    <name type="scientific">Lysinibacillus pakistanensis</name>
    <dbReference type="NCBI Taxonomy" id="759811"/>
    <lineage>
        <taxon>Bacteria</taxon>
        <taxon>Bacillati</taxon>
        <taxon>Bacillota</taxon>
        <taxon>Bacilli</taxon>
        <taxon>Bacillales</taxon>
        <taxon>Bacillaceae</taxon>
        <taxon>Lysinibacillus</taxon>
    </lineage>
</organism>
<feature type="chain" id="PRO_5043769133" evidence="1">
    <location>
        <begin position="25"/>
        <end position="427"/>
    </location>
</feature>
<protein>
    <submittedName>
        <fullName evidence="3">Alpha/beta fold hydrolase</fullName>
    </submittedName>
</protein>
<dbReference type="PANTHER" id="PTHR43265:SF1">
    <property type="entry name" value="ESTERASE ESTD"/>
    <property type="match status" value="1"/>
</dbReference>
<sequence>MKKLFLLCCTILLLVACGQKEAVAESKLTKEKRSMNEQFIGKWEGNIETPNGALPIIVELKQDGGTLSVPIQGISNLPLNKVTYSGNKVSVSINLNGSAIAINGTFKDEQIEATFQQNGGSFPLLLKSYKEQPITYETMKIPVQNGELTVALQKTSKKPSPVALIIAGSGPTDKDGNSTLAGKNNSLKMIAEGLADEGITTVRYDKRGLGDNQSLLTKEEDGTFDQYVDDAVQVINALLADKSYSSVHIIGHSEGALIGLLAAQKTNVASYVSIAGVGRPLDVVLLEQLNGQLTPKLYKESTAILKSLKQGKQVKNISPKLQAIFRPAIQPYLISMLKYNPADELTKVQSRVLIVQGTNDLQVKEDDAEALKKGKQEAKLLYMKDMNHVLKKAPTDRAGNLATYADPTLPLHEELLPALQQFIINEK</sequence>
<dbReference type="SUPFAM" id="SSF53474">
    <property type="entry name" value="alpha/beta-Hydrolases"/>
    <property type="match status" value="1"/>
</dbReference>
<proteinExistence type="predicted"/>
<feature type="signal peptide" evidence="1">
    <location>
        <begin position="1"/>
        <end position="24"/>
    </location>
</feature>
<dbReference type="InterPro" id="IPR029058">
    <property type="entry name" value="AB_hydrolase_fold"/>
</dbReference>
<dbReference type="InterPro" id="IPR053145">
    <property type="entry name" value="AB_hydrolase_Est10"/>
</dbReference>
<dbReference type="GO" id="GO:0052689">
    <property type="term" value="F:carboxylic ester hydrolase activity"/>
    <property type="evidence" value="ECO:0007669"/>
    <property type="project" value="TreeGrafter"/>
</dbReference>
<dbReference type="RefSeq" id="WP_283868432.1">
    <property type="nucleotide sequence ID" value="NZ_CP126101.1"/>
</dbReference>
<keyword evidence="3" id="KW-0378">Hydrolase</keyword>
<dbReference type="Proteomes" id="UP001178322">
    <property type="component" value="Chromosome"/>
</dbReference>
<name>A0AAX3WPC9_9BACI</name>
<reference evidence="3" key="1">
    <citation type="submission" date="2023-05" db="EMBL/GenBank/DDBJ databases">
        <title>Comparative genomics of Bacillaceae isolates and their secondary metabolite potential.</title>
        <authorList>
            <person name="Song L."/>
            <person name="Nielsen L.J."/>
            <person name="Mohite O."/>
            <person name="Xu X."/>
            <person name="Weber T."/>
            <person name="Kovacs A.T."/>
        </authorList>
    </citation>
    <scope>NUCLEOTIDE SEQUENCE</scope>
    <source>
        <strain evidence="3">LY1</strain>
    </source>
</reference>
<dbReference type="PROSITE" id="PS51257">
    <property type="entry name" value="PROKAR_LIPOPROTEIN"/>
    <property type="match status" value="1"/>
</dbReference>
<dbReference type="Gene3D" id="3.40.50.1820">
    <property type="entry name" value="alpha/beta hydrolase"/>
    <property type="match status" value="1"/>
</dbReference>
<evidence type="ECO:0000313" key="4">
    <source>
        <dbReference type="Proteomes" id="UP001178322"/>
    </source>
</evidence>
<accession>A0AAX3WPC9</accession>
<dbReference type="InterPro" id="IPR022742">
    <property type="entry name" value="Hydrolase_4"/>
</dbReference>
<gene>
    <name evidence="3" type="ORF">QNH24_15300</name>
</gene>
<feature type="domain" description="Serine aminopeptidase S33" evidence="2">
    <location>
        <begin position="189"/>
        <end position="373"/>
    </location>
</feature>